<sequence>MSTVRIDQERWERLEKKEVEFTLKRKKLTKKSEIINILLDRVLDKVKMNADGEIYIEQDDGKPPVKV</sequence>
<dbReference type="Proteomes" id="UP000232891">
    <property type="component" value="Unassembled WGS sequence"/>
</dbReference>
<dbReference type="EMBL" id="PHHD01000001">
    <property type="protein sequence ID" value="PKA77724.1"/>
    <property type="molecule type" value="Genomic_DNA"/>
</dbReference>
<dbReference type="EMBL" id="PHHD01000001">
    <property type="protein sequence ID" value="PKA77715.1"/>
    <property type="molecule type" value="Genomic_DNA"/>
</dbReference>
<evidence type="ECO:0000313" key="1">
    <source>
        <dbReference type="EMBL" id="PKA77715.1"/>
    </source>
</evidence>
<name>A0ABX4QLN3_PSETO</name>
<gene>
    <name evidence="1" type="ORF">ATI14_4772</name>
    <name evidence="2" type="ORF">ATI14_4782</name>
</gene>
<proteinExistence type="predicted"/>
<protein>
    <submittedName>
        <fullName evidence="1">Uncharacterized protein</fullName>
    </submittedName>
</protein>
<keyword evidence="3" id="KW-1185">Reference proteome</keyword>
<organism evidence="1 3">
    <name type="scientific">Pseudomonas tolaasii NCPPB 2192</name>
    <dbReference type="NCBI Taxonomy" id="564423"/>
    <lineage>
        <taxon>Bacteria</taxon>
        <taxon>Pseudomonadati</taxon>
        <taxon>Pseudomonadota</taxon>
        <taxon>Gammaproteobacteria</taxon>
        <taxon>Pseudomonadales</taxon>
        <taxon>Pseudomonadaceae</taxon>
        <taxon>Pseudomonas</taxon>
    </lineage>
</organism>
<dbReference type="GeneID" id="55847866"/>
<reference evidence="1 3" key="1">
    <citation type="submission" date="2017-11" db="EMBL/GenBank/DDBJ databases">
        <title>Genome sequencing of a diverse group of Pseudomonas species.</title>
        <authorList>
            <person name="Loper J."/>
        </authorList>
    </citation>
    <scope>NUCLEOTIDE SEQUENCE [LARGE SCALE GENOMIC DNA]</scope>
    <source>
        <strain evidence="1 3">NCPPB 2192</strain>
    </source>
</reference>
<comment type="caution">
    <text evidence="1">The sequence shown here is derived from an EMBL/GenBank/DDBJ whole genome shotgun (WGS) entry which is preliminary data.</text>
</comment>
<evidence type="ECO:0000313" key="2">
    <source>
        <dbReference type="EMBL" id="PKA77724.1"/>
    </source>
</evidence>
<accession>A0ABX4QLN3</accession>
<dbReference type="RefSeq" id="WP_080520536.1">
    <property type="nucleotide sequence ID" value="NZ_PHHD01000001.1"/>
</dbReference>
<evidence type="ECO:0000313" key="3">
    <source>
        <dbReference type="Proteomes" id="UP000232891"/>
    </source>
</evidence>